<reference evidence="2" key="1">
    <citation type="submission" date="2020-10" db="EMBL/GenBank/DDBJ databases">
        <title>Taxonomic study of unclassified bacteria belonging to the class Ktedonobacteria.</title>
        <authorList>
            <person name="Yabe S."/>
            <person name="Wang C.M."/>
            <person name="Zheng Y."/>
            <person name="Sakai Y."/>
            <person name="Cavaletti L."/>
            <person name="Monciardini P."/>
            <person name="Donadio S."/>
        </authorList>
    </citation>
    <scope>NUCLEOTIDE SEQUENCE</scope>
    <source>
        <strain evidence="2">ID150040</strain>
    </source>
</reference>
<feature type="transmembrane region" description="Helical" evidence="1">
    <location>
        <begin position="86"/>
        <end position="103"/>
    </location>
</feature>
<protein>
    <submittedName>
        <fullName evidence="2">Uncharacterized protein</fullName>
    </submittedName>
</protein>
<proteinExistence type="predicted"/>
<keyword evidence="3" id="KW-1185">Reference proteome</keyword>
<evidence type="ECO:0000313" key="3">
    <source>
        <dbReference type="Proteomes" id="UP000597444"/>
    </source>
</evidence>
<feature type="transmembrane region" description="Helical" evidence="1">
    <location>
        <begin position="115"/>
        <end position="138"/>
    </location>
</feature>
<keyword evidence="1" id="KW-0812">Transmembrane</keyword>
<evidence type="ECO:0000256" key="1">
    <source>
        <dbReference type="SAM" id="Phobius"/>
    </source>
</evidence>
<dbReference type="RefSeq" id="WP_220210820.1">
    <property type="nucleotide sequence ID" value="NZ_BNJK01000002.1"/>
</dbReference>
<sequence length="183" mass="20938">MFPKIGRSFFPIPPKSTDTSFLAGVKNAKLQKGVFIATLFSTFVMEQLVWDTQFISYPVLKKIRTLDEKTFVSVHQEYVKRLGVPIYLPSSVYLLTTLLFLFIRPSNIPLRYPLIMNALNVLAVTNTFGQLVPIHIRIHREQKASAQDVQDLINLNRTRFGLVVINSLIMLYLLARSSEHKEA</sequence>
<dbReference type="AlphaFoldDB" id="A0A8J3J3W4"/>
<comment type="caution">
    <text evidence="2">The sequence shown here is derived from an EMBL/GenBank/DDBJ whole genome shotgun (WGS) entry which is preliminary data.</text>
</comment>
<keyword evidence="1" id="KW-1133">Transmembrane helix</keyword>
<name>A0A8J3J3W4_9CHLR</name>
<keyword evidence="1" id="KW-0472">Membrane</keyword>
<dbReference type="Proteomes" id="UP000597444">
    <property type="component" value="Unassembled WGS sequence"/>
</dbReference>
<accession>A0A8J3J3W4</accession>
<feature type="transmembrane region" description="Helical" evidence="1">
    <location>
        <begin position="158"/>
        <end position="175"/>
    </location>
</feature>
<gene>
    <name evidence="2" type="ORF">KSF_103140</name>
</gene>
<organism evidence="2 3">
    <name type="scientific">Reticulibacter mediterranei</name>
    <dbReference type="NCBI Taxonomy" id="2778369"/>
    <lineage>
        <taxon>Bacteria</taxon>
        <taxon>Bacillati</taxon>
        <taxon>Chloroflexota</taxon>
        <taxon>Ktedonobacteria</taxon>
        <taxon>Ktedonobacterales</taxon>
        <taxon>Reticulibacteraceae</taxon>
        <taxon>Reticulibacter</taxon>
    </lineage>
</organism>
<evidence type="ECO:0000313" key="2">
    <source>
        <dbReference type="EMBL" id="GHP00267.1"/>
    </source>
</evidence>
<dbReference type="EMBL" id="BNJK01000002">
    <property type="protein sequence ID" value="GHP00267.1"/>
    <property type="molecule type" value="Genomic_DNA"/>
</dbReference>
<feature type="transmembrane region" description="Helical" evidence="1">
    <location>
        <begin position="33"/>
        <end position="50"/>
    </location>
</feature>